<dbReference type="SMART" id="SM00387">
    <property type="entry name" value="HATPase_c"/>
    <property type="match status" value="1"/>
</dbReference>
<evidence type="ECO:0000259" key="10">
    <source>
        <dbReference type="PROSITE" id="PS50109"/>
    </source>
</evidence>
<protein>
    <recommendedName>
        <fullName evidence="3">histidine kinase</fullName>
        <ecNumber evidence="3">2.7.13.3</ecNumber>
    </recommendedName>
</protein>
<evidence type="ECO:0000313" key="11">
    <source>
        <dbReference type="EMBL" id="RJT80892.1"/>
    </source>
</evidence>
<dbReference type="SUPFAM" id="SSF55874">
    <property type="entry name" value="ATPase domain of HSP90 chaperone/DNA topoisomerase II/histidine kinase"/>
    <property type="match status" value="1"/>
</dbReference>
<dbReference type="CDD" id="cd00082">
    <property type="entry name" value="HisKA"/>
    <property type="match status" value="1"/>
</dbReference>
<keyword evidence="9" id="KW-0812">Transmembrane</keyword>
<keyword evidence="9" id="KW-1133">Transmembrane helix</keyword>
<keyword evidence="12" id="KW-1185">Reference proteome</keyword>
<dbReference type="RefSeq" id="WP_120148238.1">
    <property type="nucleotide sequence ID" value="NZ_QZVT01000003.1"/>
</dbReference>
<dbReference type="PRINTS" id="PR00344">
    <property type="entry name" value="BCTRLSENSOR"/>
</dbReference>
<dbReference type="InterPro" id="IPR003594">
    <property type="entry name" value="HATPase_dom"/>
</dbReference>
<dbReference type="EC" id="2.7.13.3" evidence="3"/>
<organism evidence="11 12">
    <name type="scientific">Arthrobacter cheniae</name>
    <dbReference type="NCBI Taxonomy" id="1258888"/>
    <lineage>
        <taxon>Bacteria</taxon>
        <taxon>Bacillati</taxon>
        <taxon>Actinomycetota</taxon>
        <taxon>Actinomycetes</taxon>
        <taxon>Micrococcales</taxon>
        <taxon>Micrococcaceae</taxon>
        <taxon>Arthrobacter</taxon>
    </lineage>
</organism>
<keyword evidence="7" id="KW-0902">Two-component regulatory system</keyword>
<dbReference type="InterPro" id="IPR036890">
    <property type="entry name" value="HATPase_C_sf"/>
</dbReference>
<keyword evidence="5" id="KW-0808">Transferase</keyword>
<feature type="transmembrane region" description="Helical" evidence="9">
    <location>
        <begin position="86"/>
        <end position="103"/>
    </location>
</feature>
<dbReference type="PROSITE" id="PS50109">
    <property type="entry name" value="HIS_KIN"/>
    <property type="match status" value="1"/>
</dbReference>
<sequence>MGYQGHVPEDVGLAGPRPTSRRQRNRRRIILSELALTITFTLTVVLGLLQRESLDSVPVFVSGWLLHLAVLVLCCILPWSRIPSRWVILVPLVDFVAVALSRAAAGETLAGVGLLATLPTVWIAASRVRTLTAVTVAFLASLATIWLPFVIGTKPMTLDALIDPILLPIMLTGLAWFVSALTKDNRRRQAALRASEAALRDSIEAGRNRERLLSTVLDTVRVGLLAVDRDGNDILMNAQQRERHAAAAPAGNDDPEESELLLFGADRITAIPADRRPVGRAIKGEDIEGEQLWAGAGRAQRAFSISSRSMHDDDDAFAGTVVSFNDITELLLALEAKDDFVSNVSHEFRTPLTSILGYLELTLELGDSLPDGAAGYIEVARRNALRLEQLVEDLLAINAGSFEVNPVATDVGRILSEAASSSDVRAARAGLVLVNRAPATLHAIADPVRLAQAVDNLLTNAVKYNRRGGDITLDAWLGDDGLTIEVEDTGIGIEAEELHQVFDRFFRSSSVRTSSVPGVGLGLLITKSIVSEHGGWISVVSEPGKGTRFTILIPQPPG</sequence>
<dbReference type="InterPro" id="IPR005467">
    <property type="entry name" value="His_kinase_dom"/>
</dbReference>
<dbReference type="SUPFAM" id="SSF47384">
    <property type="entry name" value="Homodimeric domain of signal transducing histidine kinase"/>
    <property type="match status" value="1"/>
</dbReference>
<keyword evidence="9" id="KW-0472">Membrane</keyword>
<feature type="transmembrane region" description="Helical" evidence="9">
    <location>
        <begin position="132"/>
        <end position="153"/>
    </location>
</feature>
<comment type="caution">
    <text evidence="11">The sequence shown here is derived from an EMBL/GenBank/DDBJ whole genome shotgun (WGS) entry which is preliminary data.</text>
</comment>
<dbReference type="GO" id="GO:0000155">
    <property type="term" value="F:phosphorelay sensor kinase activity"/>
    <property type="evidence" value="ECO:0007669"/>
    <property type="project" value="InterPro"/>
</dbReference>
<dbReference type="FunFam" id="3.30.565.10:FF:000006">
    <property type="entry name" value="Sensor histidine kinase WalK"/>
    <property type="match status" value="1"/>
</dbReference>
<dbReference type="InterPro" id="IPR003661">
    <property type="entry name" value="HisK_dim/P_dom"/>
</dbReference>
<feature type="region of interest" description="Disordered" evidence="8">
    <location>
        <begin position="1"/>
        <end position="21"/>
    </location>
</feature>
<evidence type="ECO:0000256" key="2">
    <source>
        <dbReference type="ARBA" id="ARBA00004236"/>
    </source>
</evidence>
<dbReference type="Gene3D" id="3.30.565.10">
    <property type="entry name" value="Histidine kinase-like ATPase, C-terminal domain"/>
    <property type="match status" value="1"/>
</dbReference>
<evidence type="ECO:0000256" key="4">
    <source>
        <dbReference type="ARBA" id="ARBA00022553"/>
    </source>
</evidence>
<dbReference type="PANTHER" id="PTHR43711:SF1">
    <property type="entry name" value="HISTIDINE KINASE 1"/>
    <property type="match status" value="1"/>
</dbReference>
<evidence type="ECO:0000256" key="3">
    <source>
        <dbReference type="ARBA" id="ARBA00012438"/>
    </source>
</evidence>
<feature type="domain" description="Histidine kinase" evidence="10">
    <location>
        <begin position="343"/>
        <end position="557"/>
    </location>
</feature>
<feature type="transmembrane region" description="Helical" evidence="9">
    <location>
        <begin position="29"/>
        <end position="49"/>
    </location>
</feature>
<evidence type="ECO:0000256" key="5">
    <source>
        <dbReference type="ARBA" id="ARBA00022679"/>
    </source>
</evidence>
<evidence type="ECO:0000256" key="1">
    <source>
        <dbReference type="ARBA" id="ARBA00000085"/>
    </source>
</evidence>
<dbReference type="PANTHER" id="PTHR43711">
    <property type="entry name" value="TWO-COMPONENT HISTIDINE KINASE"/>
    <property type="match status" value="1"/>
</dbReference>
<dbReference type="Proteomes" id="UP000272560">
    <property type="component" value="Unassembled WGS sequence"/>
</dbReference>
<gene>
    <name evidence="11" type="ORF">D6T63_06720</name>
</gene>
<feature type="transmembrane region" description="Helical" evidence="9">
    <location>
        <begin position="165"/>
        <end position="182"/>
    </location>
</feature>
<dbReference type="Pfam" id="PF02518">
    <property type="entry name" value="HATPase_c"/>
    <property type="match status" value="1"/>
</dbReference>
<reference evidence="11 12" key="1">
    <citation type="submission" date="2018-09" db="EMBL/GenBank/DDBJ databases">
        <title>Novel species of Arthrobacter.</title>
        <authorList>
            <person name="Liu Q."/>
            <person name="Xin Y.-H."/>
        </authorList>
    </citation>
    <scope>NUCLEOTIDE SEQUENCE [LARGE SCALE GENOMIC DNA]</scope>
    <source>
        <strain evidence="11 12">Hz2</strain>
    </source>
</reference>
<keyword evidence="4" id="KW-0597">Phosphoprotein</keyword>
<evidence type="ECO:0000256" key="9">
    <source>
        <dbReference type="SAM" id="Phobius"/>
    </source>
</evidence>
<dbReference type="Pfam" id="PF00512">
    <property type="entry name" value="HisKA"/>
    <property type="match status" value="1"/>
</dbReference>
<dbReference type="InterPro" id="IPR036097">
    <property type="entry name" value="HisK_dim/P_sf"/>
</dbReference>
<dbReference type="EMBL" id="QZVT01000003">
    <property type="protein sequence ID" value="RJT80892.1"/>
    <property type="molecule type" value="Genomic_DNA"/>
</dbReference>
<keyword evidence="6 11" id="KW-0418">Kinase</keyword>
<dbReference type="CDD" id="cd00075">
    <property type="entry name" value="HATPase"/>
    <property type="match status" value="1"/>
</dbReference>
<evidence type="ECO:0000256" key="6">
    <source>
        <dbReference type="ARBA" id="ARBA00022777"/>
    </source>
</evidence>
<comment type="subcellular location">
    <subcellularLocation>
        <location evidence="2">Cell membrane</location>
    </subcellularLocation>
</comment>
<dbReference type="Gene3D" id="1.10.287.130">
    <property type="match status" value="1"/>
</dbReference>
<proteinExistence type="predicted"/>
<comment type="catalytic activity">
    <reaction evidence="1">
        <text>ATP + protein L-histidine = ADP + protein N-phospho-L-histidine.</text>
        <dbReference type="EC" id="2.7.13.3"/>
    </reaction>
</comment>
<dbReference type="Gene3D" id="3.30.450.20">
    <property type="entry name" value="PAS domain"/>
    <property type="match status" value="1"/>
</dbReference>
<dbReference type="SMART" id="SM00388">
    <property type="entry name" value="HisKA"/>
    <property type="match status" value="1"/>
</dbReference>
<dbReference type="InterPro" id="IPR004358">
    <property type="entry name" value="Sig_transdc_His_kin-like_C"/>
</dbReference>
<name>A0A3A5MF21_9MICC</name>
<dbReference type="AlphaFoldDB" id="A0A3A5MF21"/>
<accession>A0A3A5MF21</accession>
<evidence type="ECO:0000256" key="7">
    <source>
        <dbReference type="ARBA" id="ARBA00023012"/>
    </source>
</evidence>
<evidence type="ECO:0000256" key="8">
    <source>
        <dbReference type="SAM" id="MobiDB-lite"/>
    </source>
</evidence>
<dbReference type="InterPro" id="IPR050736">
    <property type="entry name" value="Sensor_HK_Regulatory"/>
</dbReference>
<dbReference type="OrthoDB" id="9757990at2"/>
<feature type="transmembrane region" description="Helical" evidence="9">
    <location>
        <begin position="61"/>
        <end position="79"/>
    </location>
</feature>
<dbReference type="GO" id="GO:0005886">
    <property type="term" value="C:plasma membrane"/>
    <property type="evidence" value="ECO:0007669"/>
    <property type="project" value="UniProtKB-SubCell"/>
</dbReference>
<evidence type="ECO:0000313" key="12">
    <source>
        <dbReference type="Proteomes" id="UP000272560"/>
    </source>
</evidence>
<feature type="transmembrane region" description="Helical" evidence="9">
    <location>
        <begin position="109"/>
        <end position="125"/>
    </location>
</feature>